<evidence type="ECO:0000256" key="7">
    <source>
        <dbReference type="ARBA" id="ARBA00022884"/>
    </source>
</evidence>
<evidence type="ECO:0000256" key="1">
    <source>
        <dbReference type="ARBA" id="ARBA00022722"/>
    </source>
</evidence>
<dbReference type="FunFam" id="3.40.50.300:FF:000830">
    <property type="entry name" value="Endonuclease MutS2"/>
    <property type="match status" value="1"/>
</dbReference>
<organism evidence="12 13">
    <name type="scientific">Deinococcus koreensis</name>
    <dbReference type="NCBI Taxonomy" id="2054903"/>
    <lineage>
        <taxon>Bacteria</taxon>
        <taxon>Thermotogati</taxon>
        <taxon>Deinococcota</taxon>
        <taxon>Deinococci</taxon>
        <taxon>Deinococcales</taxon>
        <taxon>Deinococcaceae</taxon>
        <taxon>Deinococcus</taxon>
    </lineage>
</organism>
<evidence type="ECO:0000256" key="4">
    <source>
        <dbReference type="ARBA" id="ARBA00022759"/>
    </source>
</evidence>
<dbReference type="EC" id="3.6.4.-" evidence="9"/>
<feature type="compositionally biased region" description="Basic and acidic residues" evidence="10">
    <location>
        <begin position="536"/>
        <end position="551"/>
    </location>
</feature>
<comment type="function">
    <text evidence="9">Endonuclease that is involved in the suppression of homologous recombination and thus may have a key role in the control of bacterial genetic diversity.</text>
</comment>
<reference evidence="12 13" key="1">
    <citation type="submission" date="2018-01" db="EMBL/GenBank/DDBJ databases">
        <title>Deinococcus koreensis sp. nov., a radiation-resistant bacterium isolated from river water.</title>
        <authorList>
            <person name="Choi A."/>
        </authorList>
    </citation>
    <scope>NUCLEOTIDE SEQUENCE [LARGE SCALE GENOMIC DNA]</scope>
    <source>
        <strain evidence="12 13">SJW1-2</strain>
    </source>
</reference>
<dbReference type="GO" id="GO:0006298">
    <property type="term" value="P:mismatch repair"/>
    <property type="evidence" value="ECO:0007669"/>
    <property type="project" value="InterPro"/>
</dbReference>
<evidence type="ECO:0000256" key="6">
    <source>
        <dbReference type="ARBA" id="ARBA00022840"/>
    </source>
</evidence>
<dbReference type="PROSITE" id="PS00486">
    <property type="entry name" value="DNA_MISMATCH_REPAIR_2"/>
    <property type="match status" value="1"/>
</dbReference>
<dbReference type="NCBIfam" id="TIGR01069">
    <property type="entry name" value="mutS2"/>
    <property type="match status" value="1"/>
</dbReference>
<dbReference type="InterPro" id="IPR002625">
    <property type="entry name" value="Smr_dom"/>
</dbReference>
<evidence type="ECO:0000256" key="10">
    <source>
        <dbReference type="SAM" id="MobiDB-lite"/>
    </source>
</evidence>
<feature type="region of interest" description="Disordered" evidence="10">
    <location>
        <begin position="526"/>
        <end position="551"/>
    </location>
</feature>
<comment type="caution">
    <text evidence="12">The sequence shown here is derived from an EMBL/GenBank/DDBJ whole genome shotgun (WGS) entry which is preliminary data.</text>
</comment>
<evidence type="ECO:0000313" key="13">
    <source>
        <dbReference type="Proteomes" id="UP000236379"/>
    </source>
</evidence>
<dbReference type="PIRSF" id="PIRSF005814">
    <property type="entry name" value="MutS_YshD"/>
    <property type="match status" value="1"/>
</dbReference>
<gene>
    <name evidence="9" type="primary">mutS2</name>
    <name evidence="9" type="synonym">rqcU</name>
    <name evidence="12" type="ORF">CVO96_11540</name>
</gene>
<dbReference type="GO" id="GO:0016887">
    <property type="term" value="F:ATP hydrolysis activity"/>
    <property type="evidence" value="ECO:0007669"/>
    <property type="project" value="InterPro"/>
</dbReference>
<dbReference type="Pfam" id="PF01713">
    <property type="entry name" value="Smr"/>
    <property type="match status" value="1"/>
</dbReference>
<keyword evidence="4 9" id="KW-0255">Endonuclease</keyword>
<dbReference type="GO" id="GO:0043023">
    <property type="term" value="F:ribosomal large subunit binding"/>
    <property type="evidence" value="ECO:0007669"/>
    <property type="project" value="UniProtKB-UniRule"/>
</dbReference>
<evidence type="ECO:0000256" key="3">
    <source>
        <dbReference type="ARBA" id="ARBA00022741"/>
    </source>
</evidence>
<feature type="binding site" evidence="9">
    <location>
        <begin position="322"/>
        <end position="329"/>
    </location>
    <ligand>
        <name>ATP</name>
        <dbReference type="ChEBI" id="CHEBI:30616"/>
    </ligand>
</feature>
<feature type="domain" description="Smr" evidence="11">
    <location>
        <begin position="685"/>
        <end position="760"/>
    </location>
</feature>
<dbReference type="SMART" id="SM00533">
    <property type="entry name" value="MUTSd"/>
    <property type="match status" value="1"/>
</dbReference>
<dbReference type="SUPFAM" id="SSF160443">
    <property type="entry name" value="SMR domain-like"/>
    <property type="match status" value="1"/>
</dbReference>
<dbReference type="GO" id="GO:0019843">
    <property type="term" value="F:rRNA binding"/>
    <property type="evidence" value="ECO:0007669"/>
    <property type="project" value="UniProtKB-UniRule"/>
</dbReference>
<dbReference type="InterPro" id="IPR007696">
    <property type="entry name" value="DNA_mismatch_repair_MutS_core"/>
</dbReference>
<keyword evidence="8 9" id="KW-0238">DNA-binding</keyword>
<name>A0A2K3UZF4_9DEIO</name>
<dbReference type="PROSITE" id="PS50828">
    <property type="entry name" value="SMR"/>
    <property type="match status" value="1"/>
</dbReference>
<evidence type="ECO:0000256" key="8">
    <source>
        <dbReference type="ARBA" id="ARBA00023125"/>
    </source>
</evidence>
<keyword evidence="2 9" id="KW-0699">rRNA-binding</keyword>
<dbReference type="GO" id="GO:0140664">
    <property type="term" value="F:ATP-dependent DNA damage sensor activity"/>
    <property type="evidence" value="ECO:0007669"/>
    <property type="project" value="InterPro"/>
</dbReference>
<dbReference type="SMART" id="SM00534">
    <property type="entry name" value="MUTSac"/>
    <property type="match status" value="1"/>
</dbReference>
<comment type="function">
    <text evidence="9">Acts as a ribosome collision sensor, splitting the ribosome into its 2 subunits. Detects stalled/collided 70S ribosomes which it binds and splits by an ATP-hydrolysis driven conformational change. Acts upstream of the ribosome quality control system (RQC), a ribosome-associated complex that mediates the extraction of incompletely synthesized nascent chains from stalled ribosomes and their subsequent degradation. Probably generates substrates for RQC.</text>
</comment>
<dbReference type="InterPro" id="IPR027417">
    <property type="entry name" value="P-loop_NTPase"/>
</dbReference>
<evidence type="ECO:0000256" key="2">
    <source>
        <dbReference type="ARBA" id="ARBA00022730"/>
    </source>
</evidence>
<dbReference type="OrthoDB" id="9808166at2"/>
<dbReference type="SUPFAM" id="SSF48334">
    <property type="entry name" value="DNA repair protein MutS, domain III"/>
    <property type="match status" value="1"/>
</dbReference>
<dbReference type="RefSeq" id="WP_103312358.1">
    <property type="nucleotide sequence ID" value="NZ_PPPD01000001.1"/>
</dbReference>
<dbReference type="SMART" id="SM00463">
    <property type="entry name" value="SMR"/>
    <property type="match status" value="1"/>
</dbReference>
<proteinExistence type="inferred from homology"/>
<dbReference type="PANTHER" id="PTHR48466:SF2">
    <property type="entry name" value="OS10G0509000 PROTEIN"/>
    <property type="match status" value="1"/>
</dbReference>
<comment type="subunit">
    <text evidence="9">Homodimer. Binds to stalled ribosomes, contacting rRNA.</text>
</comment>
<dbReference type="InterPro" id="IPR046893">
    <property type="entry name" value="MSSS"/>
</dbReference>
<dbReference type="AlphaFoldDB" id="A0A2K3UZF4"/>
<keyword evidence="1 9" id="KW-0540">Nuclease</keyword>
<keyword evidence="7 9" id="KW-0694">RNA-binding</keyword>
<dbReference type="GO" id="GO:0004519">
    <property type="term" value="F:endonuclease activity"/>
    <property type="evidence" value="ECO:0007669"/>
    <property type="project" value="UniProtKB-UniRule"/>
</dbReference>
<dbReference type="InterPro" id="IPR005747">
    <property type="entry name" value="MutS2"/>
</dbReference>
<evidence type="ECO:0000256" key="5">
    <source>
        <dbReference type="ARBA" id="ARBA00022801"/>
    </source>
</evidence>
<dbReference type="InterPro" id="IPR036063">
    <property type="entry name" value="Smr_dom_sf"/>
</dbReference>
<dbReference type="Proteomes" id="UP000236379">
    <property type="component" value="Unassembled WGS sequence"/>
</dbReference>
<dbReference type="GO" id="GO:0030983">
    <property type="term" value="F:mismatched DNA binding"/>
    <property type="evidence" value="ECO:0007669"/>
    <property type="project" value="InterPro"/>
</dbReference>
<keyword evidence="3 9" id="KW-0547">Nucleotide-binding</keyword>
<dbReference type="HAMAP" id="MF_00092">
    <property type="entry name" value="MutS2"/>
    <property type="match status" value="1"/>
</dbReference>
<dbReference type="InterPro" id="IPR045076">
    <property type="entry name" value="MutS"/>
</dbReference>
<dbReference type="Gene3D" id="3.30.1370.110">
    <property type="match status" value="1"/>
</dbReference>
<keyword evidence="13" id="KW-1185">Reference proteome</keyword>
<dbReference type="FunFam" id="3.30.1370.110:FF:000004">
    <property type="entry name" value="Endonuclease MutS2"/>
    <property type="match status" value="1"/>
</dbReference>
<keyword evidence="6 9" id="KW-0067">ATP-binding</keyword>
<dbReference type="CDD" id="cd03280">
    <property type="entry name" value="ABC_MutS2"/>
    <property type="match status" value="1"/>
</dbReference>
<dbReference type="Pfam" id="PF00488">
    <property type="entry name" value="MutS_V"/>
    <property type="match status" value="1"/>
</dbReference>
<evidence type="ECO:0000259" key="11">
    <source>
        <dbReference type="PROSITE" id="PS50828"/>
    </source>
</evidence>
<dbReference type="GO" id="GO:0072344">
    <property type="term" value="P:rescue of stalled ribosome"/>
    <property type="evidence" value="ECO:0007669"/>
    <property type="project" value="UniProtKB-UniRule"/>
</dbReference>
<dbReference type="InterPro" id="IPR000432">
    <property type="entry name" value="DNA_mismatch_repair_MutS_C"/>
</dbReference>
<evidence type="ECO:0000256" key="9">
    <source>
        <dbReference type="HAMAP-Rule" id="MF_00092"/>
    </source>
</evidence>
<sequence length="761" mass="83152">MAFDPRALSALDFPRVRDALAERCATSLGTERARVLIPSDDAGRIARELDEVEDALFGVSLSLGGIQDIRDLHARAQEGRVLSGQELLNAAYSLDGAMTVKRAIGANSRGPLREVALGLGDHTELVRRVLGALDREGGVRDDASAHLRDLRKRIEPLRSRIRDRLANTLEQWSDVLQEHLVTIRRDRYVLPVQASRVGQVQGIIVDASATGQTYFVEPAAVTQLNNELTRLILDEEAEVRRILTELSGLLAQDADVPMTLSTIGELDLIASKARLARDWHLNRPEPSPAGAYDLREARHPLIERPVPNDIRLGDTQLLLITGPNMGGKTATLKTLGLAVLMHQCGLYVSAASAKLPVVQDVLVDIGDEQSIEASLSTFASHLKHLRYVLRHASPDTLVLVDELGSGTDPNEGAALSQAIIETLLSQDARGIVTSHLSPLKLFALETPGLKNASMGFDLETLTPTYVLQVGQPGRSYALAIAQRMGLPDGVLGRAEALLGPDAGIMERMLEGLERERADLAAQLETTAQARQSAEAELGRVRQERETLEGRRGEMLAEAAQKAESLYADAIERVRTLRARAQEDGARPRVMQELRELRTAAQKIRPAPPVREERGDPIRVGSKVDVPAYNASGQVLELRGDDLVVQLGVMKVGVKRRDVRVQPEVKVPVARGSFVGRTATTFQPELQLRGLGVEEAVEELRTAILEAAALKEKQLRVVHGKGQGVLRRLLREYLKNDRKVESFHDAEPNQGGHGVTIVNLRA</sequence>
<dbReference type="SUPFAM" id="SSF52540">
    <property type="entry name" value="P-loop containing nucleoside triphosphate hydrolases"/>
    <property type="match status" value="1"/>
</dbReference>
<dbReference type="GO" id="GO:0045910">
    <property type="term" value="P:negative regulation of DNA recombination"/>
    <property type="evidence" value="ECO:0007669"/>
    <property type="project" value="InterPro"/>
</dbReference>
<dbReference type="InterPro" id="IPR036187">
    <property type="entry name" value="DNA_mismatch_repair_MutS_sf"/>
</dbReference>
<evidence type="ECO:0000313" key="12">
    <source>
        <dbReference type="EMBL" id="PNY81919.1"/>
    </source>
</evidence>
<dbReference type="Gene3D" id="3.40.50.300">
    <property type="entry name" value="P-loop containing nucleotide triphosphate hydrolases"/>
    <property type="match status" value="1"/>
</dbReference>
<dbReference type="Pfam" id="PF20297">
    <property type="entry name" value="MSSS"/>
    <property type="match status" value="1"/>
</dbReference>
<protein>
    <recommendedName>
        <fullName evidence="9">Endonuclease MutS2</fullName>
        <ecNumber evidence="9">3.1.-.-</ecNumber>
    </recommendedName>
    <alternativeName>
        <fullName evidence="9">Ribosome-associated protein quality control-upstream factor</fullName>
        <shortName evidence="9">RQC-upstream factor</shortName>
        <shortName evidence="9">RqcU</shortName>
        <ecNumber evidence="9">3.6.4.-</ecNumber>
    </alternativeName>
</protein>
<dbReference type="PANTHER" id="PTHR48466">
    <property type="entry name" value="OS10G0509000 PROTEIN-RELATED"/>
    <property type="match status" value="1"/>
</dbReference>
<dbReference type="GO" id="GO:0005524">
    <property type="term" value="F:ATP binding"/>
    <property type="evidence" value="ECO:0007669"/>
    <property type="project" value="UniProtKB-UniRule"/>
</dbReference>
<keyword evidence="5 9" id="KW-0378">Hydrolase</keyword>
<dbReference type="EMBL" id="PPPD01000001">
    <property type="protein sequence ID" value="PNY81919.1"/>
    <property type="molecule type" value="Genomic_DNA"/>
</dbReference>
<dbReference type="EC" id="3.1.-.-" evidence="9"/>
<comment type="similarity">
    <text evidence="9">Belongs to the DNA mismatch repair MutS family. MutS2 subfamily.</text>
</comment>
<accession>A0A2K3UZF4</accession>